<gene>
    <name evidence="5" type="ORF">PG993_009317</name>
</gene>
<dbReference type="Pfam" id="PF19086">
    <property type="entry name" value="Terpene_syn_C_2"/>
    <property type="match status" value="1"/>
</dbReference>
<dbReference type="SUPFAM" id="SSF48576">
    <property type="entry name" value="Terpenoid synthases"/>
    <property type="match status" value="1"/>
</dbReference>
<keyword evidence="4" id="KW-0479">Metal-binding</keyword>
<dbReference type="Gene3D" id="1.10.600.10">
    <property type="entry name" value="Farnesyl Diphosphate Synthase"/>
    <property type="match status" value="1"/>
</dbReference>
<dbReference type="PANTHER" id="PTHR35201">
    <property type="entry name" value="TERPENE SYNTHASE"/>
    <property type="match status" value="1"/>
</dbReference>
<accession>A0ABR1SJ17</accession>
<dbReference type="EMBL" id="JAQQWK010000009">
    <property type="protein sequence ID" value="KAK8034322.1"/>
    <property type="molecule type" value="Genomic_DNA"/>
</dbReference>
<comment type="similarity">
    <text evidence="2 4">Belongs to the terpene synthase family.</text>
</comment>
<organism evidence="5 6">
    <name type="scientific">Apiospora rasikravindrae</name>
    <dbReference type="NCBI Taxonomy" id="990691"/>
    <lineage>
        <taxon>Eukaryota</taxon>
        <taxon>Fungi</taxon>
        <taxon>Dikarya</taxon>
        <taxon>Ascomycota</taxon>
        <taxon>Pezizomycotina</taxon>
        <taxon>Sordariomycetes</taxon>
        <taxon>Xylariomycetidae</taxon>
        <taxon>Amphisphaeriales</taxon>
        <taxon>Apiosporaceae</taxon>
        <taxon>Apiospora</taxon>
    </lineage>
</organism>
<protein>
    <recommendedName>
        <fullName evidence="4">Terpene synthase</fullName>
        <ecNumber evidence="4">4.2.3.-</ecNumber>
    </recommendedName>
</protein>
<evidence type="ECO:0000256" key="1">
    <source>
        <dbReference type="ARBA" id="ARBA00001946"/>
    </source>
</evidence>
<comment type="caution">
    <text evidence="5">The sequence shown here is derived from an EMBL/GenBank/DDBJ whole genome shotgun (WGS) entry which is preliminary data.</text>
</comment>
<comment type="cofactor">
    <cofactor evidence="1 4">
        <name>Mg(2+)</name>
        <dbReference type="ChEBI" id="CHEBI:18420"/>
    </cofactor>
</comment>
<dbReference type="EC" id="4.2.3.-" evidence="4"/>
<dbReference type="InterPro" id="IPR034686">
    <property type="entry name" value="Terpene_cyclase-like_2"/>
</dbReference>
<keyword evidence="3 4" id="KW-0460">Magnesium</keyword>
<evidence type="ECO:0000313" key="6">
    <source>
        <dbReference type="Proteomes" id="UP001444661"/>
    </source>
</evidence>
<sequence>MGRPERYSFGEVRMTLAGQTLAIPNLRPLFQHWPQNVNPALGRLQEAVLDSLEKFALNPHHRQSLIEANVAHFTVNCWPDADFETLNFMANMVLWAWLIEGYTDKLSADEEAAHTLRSEAKSTWSSFLRLYNHDGAGCTGFKEPLQFPLVASFNPIAARLCQVFDRVLAGYRAIIEVPSTECRQLLLDELFTYLDGTELEAKMRRSGQMPPYDRYLSMRASANGSGFFLLVSGLHKLAAAGHTALGKSTRWMELKKIAATINFLVNDLLSAKKEFETDEYLNSIILRAYDLGSVDASVAECVARVKGLVQEFDHQAQTILADTPQVDNAHSSVAGAIEAMRSFNVGSLEWRQAAHPPKQTFRLASWD</sequence>
<dbReference type="InterPro" id="IPR008949">
    <property type="entry name" value="Isoprenoid_synthase_dom_sf"/>
</dbReference>
<proteinExistence type="inferred from homology"/>
<name>A0ABR1SJ17_9PEZI</name>
<evidence type="ECO:0000256" key="3">
    <source>
        <dbReference type="ARBA" id="ARBA00022842"/>
    </source>
</evidence>
<reference evidence="5 6" key="1">
    <citation type="submission" date="2023-01" db="EMBL/GenBank/DDBJ databases">
        <title>Analysis of 21 Apiospora genomes using comparative genomics revels a genus with tremendous synthesis potential of carbohydrate active enzymes and secondary metabolites.</title>
        <authorList>
            <person name="Sorensen T."/>
        </authorList>
    </citation>
    <scope>NUCLEOTIDE SEQUENCE [LARGE SCALE GENOMIC DNA]</scope>
    <source>
        <strain evidence="5 6">CBS 33761</strain>
    </source>
</reference>
<evidence type="ECO:0000256" key="2">
    <source>
        <dbReference type="ARBA" id="ARBA00006333"/>
    </source>
</evidence>
<keyword evidence="6" id="KW-1185">Reference proteome</keyword>
<evidence type="ECO:0000313" key="5">
    <source>
        <dbReference type="EMBL" id="KAK8034322.1"/>
    </source>
</evidence>
<dbReference type="PANTHER" id="PTHR35201:SF4">
    <property type="entry name" value="BETA-PINACENE SYNTHASE-RELATED"/>
    <property type="match status" value="1"/>
</dbReference>
<keyword evidence="4" id="KW-0456">Lyase</keyword>
<dbReference type="Proteomes" id="UP001444661">
    <property type="component" value="Unassembled WGS sequence"/>
</dbReference>
<evidence type="ECO:0000256" key="4">
    <source>
        <dbReference type="RuleBase" id="RU366034"/>
    </source>
</evidence>